<comment type="caution">
    <text evidence="4">The sequence shown here is derived from an EMBL/GenBank/DDBJ whole genome shotgun (WGS) entry which is preliminary data.</text>
</comment>
<dbReference type="Proteomes" id="UP000008952">
    <property type="component" value="Unassembled WGS sequence"/>
</dbReference>
<dbReference type="SUPFAM" id="SSF50129">
    <property type="entry name" value="GroES-like"/>
    <property type="match status" value="1"/>
</dbReference>
<dbReference type="InterPro" id="IPR036291">
    <property type="entry name" value="NAD(P)-bd_dom_sf"/>
</dbReference>
<dbReference type="Pfam" id="PF13602">
    <property type="entry name" value="ADH_zinc_N_2"/>
    <property type="match status" value="1"/>
</dbReference>
<evidence type="ECO:0000259" key="3">
    <source>
        <dbReference type="SMART" id="SM00829"/>
    </source>
</evidence>
<sequence length="339" mass="37404">MKAVGYYKNLAISDAKSLEDLEVEVPEISAYDLLVEVKAIGVNPVDYKVREHSAPLHNGPKILGFDASGVVVQVGDKVKNFKEGDEVYYAGEIHRQGSNSQFHSVDSRIVAHKPQTLDFKAAAALPLTTLTAYEVLFDRLDITKPLHEGKNALFITGGAGGVGSIAIQLARQLTDLEVIATASRPQSREWALKMGAHHVIDHSKEFAPQLESIGYAHPGFIFSTANSDGYIPQFVDVIYPQGRLAFIDDPKIFDVNPFKLKSISIHMESMFTRSMYQTIDIGRQGDILKHVAELIDDKKVTPTLNHVLSPINAQNLREAHRLLETGRAIGKIVVEGFHE</sequence>
<evidence type="ECO:0000256" key="2">
    <source>
        <dbReference type="RuleBase" id="RU364000"/>
    </source>
</evidence>
<dbReference type="InterPro" id="IPR051603">
    <property type="entry name" value="Zinc-ADH_QOR/CCCR"/>
</dbReference>
<gene>
    <name evidence="4" type="ORF">ME5_00404</name>
</gene>
<feature type="domain" description="Enoyl reductase (ER)" evidence="3">
    <location>
        <begin position="16"/>
        <end position="334"/>
    </location>
</feature>
<dbReference type="NCBIfam" id="TIGR02817">
    <property type="entry name" value="adh_fam_1"/>
    <property type="match status" value="1"/>
</dbReference>
<name>J1K0W3_9HYPH</name>
<comment type="similarity">
    <text evidence="2">Belongs to the zinc-containing alcohol dehydrogenase family. Quinone oxidoreductase subfamily.</text>
</comment>
<dbReference type="InterPro" id="IPR013154">
    <property type="entry name" value="ADH-like_N"/>
</dbReference>
<keyword evidence="5" id="KW-1185">Reference proteome</keyword>
<reference evidence="4 5" key="1">
    <citation type="submission" date="2012-03" db="EMBL/GenBank/DDBJ databases">
        <title>The Genome Sequence of Bartonella tamiae Th239.</title>
        <authorList>
            <consortium name="The Broad Institute Genome Sequencing Platform"/>
            <consortium name="The Broad Institute Genome Sequencing Center for Infectious Disease"/>
            <person name="Feldgarden M."/>
            <person name="Kirby J."/>
            <person name="Kosoy M."/>
            <person name="Birtles R."/>
            <person name="Probert W.S."/>
            <person name="Chiaraviglio L."/>
            <person name="Young S.K."/>
            <person name="Zeng Q."/>
            <person name="Gargeya S."/>
            <person name="Fitzgerald M."/>
            <person name="Haas B."/>
            <person name="Abouelleil A."/>
            <person name="Alvarado L."/>
            <person name="Arachchi H.M."/>
            <person name="Berlin A."/>
            <person name="Chapman S.B."/>
            <person name="Gearin G."/>
            <person name="Goldberg J."/>
            <person name="Griggs A."/>
            <person name="Gujja S."/>
            <person name="Hansen M."/>
            <person name="Heiman D."/>
            <person name="Howarth C."/>
            <person name="Larimer J."/>
            <person name="Lui A."/>
            <person name="MacDonald P.J.P."/>
            <person name="McCowen C."/>
            <person name="Montmayeur A."/>
            <person name="Murphy C."/>
            <person name="Neiman D."/>
            <person name="Pearson M."/>
            <person name="Priest M."/>
            <person name="Roberts A."/>
            <person name="Saif S."/>
            <person name="Shea T."/>
            <person name="Sisk P."/>
            <person name="Stolte C."/>
            <person name="Sykes S."/>
            <person name="Wortman J."/>
            <person name="Nusbaum C."/>
            <person name="Birren B."/>
        </authorList>
    </citation>
    <scope>NUCLEOTIDE SEQUENCE [LARGE SCALE GENOMIC DNA]</scope>
    <source>
        <strain evidence="4 5">Th239</strain>
    </source>
</reference>
<dbReference type="PATRIC" id="fig|1094558.3.peg.448"/>
<dbReference type="PANTHER" id="PTHR44154:SF1">
    <property type="entry name" value="QUINONE OXIDOREDUCTASE"/>
    <property type="match status" value="1"/>
</dbReference>
<evidence type="ECO:0000313" key="5">
    <source>
        <dbReference type="Proteomes" id="UP000008952"/>
    </source>
</evidence>
<dbReference type="OrthoDB" id="9785812at2"/>
<dbReference type="EMBL" id="AIMB01000003">
    <property type="protein sequence ID" value="EJF91072.1"/>
    <property type="molecule type" value="Genomic_DNA"/>
</dbReference>
<dbReference type="InterPro" id="IPR020843">
    <property type="entry name" value="ER"/>
</dbReference>
<dbReference type="Pfam" id="PF08240">
    <property type="entry name" value="ADH_N"/>
    <property type="match status" value="1"/>
</dbReference>
<evidence type="ECO:0000313" key="4">
    <source>
        <dbReference type="EMBL" id="EJF91072.1"/>
    </source>
</evidence>
<keyword evidence="1" id="KW-0521">NADP</keyword>
<dbReference type="eggNOG" id="COG0604">
    <property type="taxonomic scope" value="Bacteria"/>
</dbReference>
<dbReference type="SUPFAM" id="SSF51735">
    <property type="entry name" value="NAD(P)-binding Rossmann-fold domains"/>
    <property type="match status" value="1"/>
</dbReference>
<dbReference type="HOGENOM" id="CLU_026673_3_0_5"/>
<dbReference type="Gene3D" id="3.90.180.10">
    <property type="entry name" value="Medium-chain alcohol dehydrogenases, catalytic domain"/>
    <property type="match status" value="1"/>
</dbReference>
<dbReference type="STRING" id="1094558.ME5_00404"/>
<dbReference type="SMART" id="SM00829">
    <property type="entry name" value="PKS_ER"/>
    <property type="match status" value="1"/>
</dbReference>
<keyword evidence="2" id="KW-0479">Metal-binding</keyword>
<organism evidence="4 5">
    <name type="scientific">Bartonella tamiae Th239</name>
    <dbReference type="NCBI Taxonomy" id="1094558"/>
    <lineage>
        <taxon>Bacteria</taxon>
        <taxon>Pseudomonadati</taxon>
        <taxon>Pseudomonadota</taxon>
        <taxon>Alphaproteobacteria</taxon>
        <taxon>Hyphomicrobiales</taxon>
        <taxon>Bartonellaceae</taxon>
        <taxon>Bartonella</taxon>
    </lineage>
</organism>
<dbReference type="RefSeq" id="WP_008037971.1">
    <property type="nucleotide sequence ID" value="NZ_JH725147.1"/>
</dbReference>
<evidence type="ECO:0000256" key="1">
    <source>
        <dbReference type="ARBA" id="ARBA00022857"/>
    </source>
</evidence>
<dbReference type="Gene3D" id="3.40.50.720">
    <property type="entry name" value="NAD(P)-binding Rossmann-like Domain"/>
    <property type="match status" value="1"/>
</dbReference>
<keyword evidence="2" id="KW-0560">Oxidoreductase</keyword>
<keyword evidence="2" id="KW-0862">Zinc</keyword>
<accession>J1K0W3</accession>
<dbReference type="InterPro" id="IPR011032">
    <property type="entry name" value="GroES-like_sf"/>
</dbReference>
<protein>
    <recommendedName>
        <fullName evidence="2">Zinc-type alcohol dehydrogenase-like protein</fullName>
    </recommendedName>
</protein>
<proteinExistence type="inferred from homology"/>
<dbReference type="GO" id="GO:0008270">
    <property type="term" value="F:zinc ion binding"/>
    <property type="evidence" value="ECO:0007669"/>
    <property type="project" value="InterPro"/>
</dbReference>
<dbReference type="AlphaFoldDB" id="J1K0W3"/>
<dbReference type="InterPro" id="IPR014182">
    <property type="entry name" value="ADH_Zn_typ-1"/>
</dbReference>
<dbReference type="PANTHER" id="PTHR44154">
    <property type="entry name" value="QUINONE OXIDOREDUCTASE"/>
    <property type="match status" value="1"/>
</dbReference>
<dbReference type="GO" id="GO:0016491">
    <property type="term" value="F:oxidoreductase activity"/>
    <property type="evidence" value="ECO:0007669"/>
    <property type="project" value="UniProtKB-KW"/>
</dbReference>
<dbReference type="CDD" id="cd08252">
    <property type="entry name" value="AL_MDR"/>
    <property type="match status" value="1"/>
</dbReference>